<evidence type="ECO:0000256" key="1">
    <source>
        <dbReference type="SAM" id="Phobius"/>
    </source>
</evidence>
<sequence>MSDVISHKCPNCDGPLLFDPSNQTFHCEYCLSVFNEQDLGATEQKETAKNLTHTSSELFNLYDCPSCGAEIVTDDTTAATFCYYCHNPVVLKDRVSGEFLPNNILPFKISEDEAKEQFLSWAKSKKFIPKDFFDESQIEKITGIYFPYWKTDATTKGRVDATGTKITVWRVGETEYTRTRKYKLTRGGKIEFRDLIKNALQKNTKQLMIESVQPFPLTNVTNFDSKYLSGFQAEKRDLEFSDIEPSLTGELSHYTQNILENEMQGFTTISTTYHNSQIINQSNKYLLLPVWVVTYQSEMSDEPFYYAMNGVTGKTSGKLPLNKPKLIGTSISIGVLVTLLILVGGYLLF</sequence>
<dbReference type="AlphaFoldDB" id="A0A1J0A6I9"/>
<dbReference type="OrthoDB" id="3182597at2"/>
<feature type="transmembrane region" description="Helical" evidence="1">
    <location>
        <begin position="326"/>
        <end position="348"/>
    </location>
</feature>
<keyword evidence="1" id="KW-0812">Transmembrane</keyword>
<evidence type="ECO:0000313" key="3">
    <source>
        <dbReference type="Proteomes" id="UP000191200"/>
    </source>
</evidence>
<protein>
    <submittedName>
        <fullName evidence="2">ATP-binding protein</fullName>
    </submittedName>
</protein>
<accession>A0A1J0A6I9</accession>
<name>A0A1J0A6I9_9ENTE</name>
<dbReference type="GO" id="GO:0005524">
    <property type="term" value="F:ATP binding"/>
    <property type="evidence" value="ECO:0007669"/>
    <property type="project" value="UniProtKB-KW"/>
</dbReference>
<dbReference type="EMBL" id="CP017267">
    <property type="protein sequence ID" value="APB31550.1"/>
    <property type="molecule type" value="Genomic_DNA"/>
</dbReference>
<keyword evidence="2" id="KW-0067">ATP-binding</keyword>
<proteinExistence type="predicted"/>
<dbReference type="PANTHER" id="PTHR37826:SF3">
    <property type="entry name" value="J DOMAIN-CONTAINING PROTEIN"/>
    <property type="match status" value="1"/>
</dbReference>
<keyword evidence="1" id="KW-1133">Transmembrane helix</keyword>
<dbReference type="Gene3D" id="2.20.28.30">
    <property type="entry name" value="RNA polymerase ii, chain L"/>
    <property type="match status" value="1"/>
</dbReference>
<dbReference type="PANTHER" id="PTHR37826">
    <property type="entry name" value="FLOTILLIN BAND_7_5 DOMAIN PROTEIN"/>
    <property type="match status" value="1"/>
</dbReference>
<keyword evidence="2" id="KW-0547">Nucleotide-binding</keyword>
<gene>
    <name evidence="2" type="ORF">BHY08_06740</name>
</gene>
<dbReference type="Proteomes" id="UP000191200">
    <property type="component" value="Chromosome"/>
</dbReference>
<dbReference type="KEGG" id="vte:BHY08_06740"/>
<keyword evidence="3" id="KW-1185">Reference proteome</keyword>
<organism evidence="2 3">
    <name type="scientific">Vagococcus teuberi</name>
    <dbReference type="NCBI Taxonomy" id="519472"/>
    <lineage>
        <taxon>Bacteria</taxon>
        <taxon>Bacillati</taxon>
        <taxon>Bacillota</taxon>
        <taxon>Bacilli</taxon>
        <taxon>Lactobacillales</taxon>
        <taxon>Enterococcaceae</taxon>
        <taxon>Vagococcus</taxon>
    </lineage>
</organism>
<keyword evidence="1" id="KW-0472">Membrane</keyword>
<evidence type="ECO:0000313" key="2">
    <source>
        <dbReference type="EMBL" id="APB31550.1"/>
    </source>
</evidence>
<reference evidence="2 3" key="1">
    <citation type="submission" date="2016-09" db="EMBL/GenBank/DDBJ databases">
        <title>Vagococcus teuberi sp. nov., isolated from the Malian artisanal sour milk fene.</title>
        <authorList>
            <person name="Wullschleger S."/>
            <person name="Seifert C."/>
            <person name="Baumgartner S."/>
            <person name="Lacroix C."/>
            <person name="Bonfoh B."/>
            <person name="Stevens M.J."/>
            <person name="Meile L."/>
        </authorList>
    </citation>
    <scope>NUCLEOTIDE SEQUENCE [LARGE SCALE GENOMIC DNA]</scope>
    <source>
        <strain evidence="2 3">DSM 21459</strain>
    </source>
</reference>
<dbReference type="RefSeq" id="WP_071457142.1">
    <property type="nucleotide sequence ID" value="NZ_CP017267.1"/>
</dbReference>
<dbReference type="STRING" id="519472.BHY08_06740"/>